<dbReference type="Gene3D" id="3.40.50.11690">
    <property type="entry name" value="Cell division protein FtsQ/DivIB"/>
    <property type="match status" value="1"/>
</dbReference>
<dbReference type="InterPro" id="IPR026579">
    <property type="entry name" value="FtsQ"/>
</dbReference>
<evidence type="ECO:0000256" key="3">
    <source>
        <dbReference type="ARBA" id="ARBA00022519"/>
    </source>
</evidence>
<dbReference type="InterPro" id="IPR034746">
    <property type="entry name" value="POTRA"/>
</dbReference>
<keyword evidence="3 9" id="KW-0997">Cell inner membrane</keyword>
<comment type="similarity">
    <text evidence="9">Belongs to the FtsQ/DivIB family. FtsQ subfamily.</text>
</comment>
<evidence type="ECO:0000313" key="13">
    <source>
        <dbReference type="Proteomes" id="UP000095463"/>
    </source>
</evidence>
<feature type="region of interest" description="Disordered" evidence="10">
    <location>
        <begin position="292"/>
        <end position="331"/>
    </location>
</feature>
<evidence type="ECO:0000256" key="7">
    <source>
        <dbReference type="ARBA" id="ARBA00023136"/>
    </source>
</evidence>
<evidence type="ECO:0000256" key="9">
    <source>
        <dbReference type="HAMAP-Rule" id="MF_00911"/>
    </source>
</evidence>
<dbReference type="RefSeq" id="WP_069911796.1">
    <property type="nucleotide sequence ID" value="NZ_LAJE02000345.1"/>
</dbReference>
<evidence type="ECO:0000256" key="6">
    <source>
        <dbReference type="ARBA" id="ARBA00022989"/>
    </source>
</evidence>
<dbReference type="PANTHER" id="PTHR35851">
    <property type="entry name" value="CELL DIVISION PROTEIN FTSQ"/>
    <property type="match status" value="1"/>
</dbReference>
<accession>A0A1E5XJZ5</accession>
<reference evidence="12 13" key="1">
    <citation type="journal article" date="2015" name="Genome Announc.">
        <title>Genome Assemblies of Three Soil-Associated Devosia species: D. insulae, D. limi, and D. soli.</title>
        <authorList>
            <person name="Hassan Y.I."/>
            <person name="Lepp D."/>
            <person name="Zhou T."/>
        </authorList>
    </citation>
    <scope>NUCLEOTIDE SEQUENCE [LARGE SCALE GENOMIC DNA]</scope>
    <source>
        <strain evidence="12 13">DS-56</strain>
    </source>
</reference>
<keyword evidence="8 9" id="KW-0131">Cell cycle</keyword>
<dbReference type="Pfam" id="PF08478">
    <property type="entry name" value="POTRA_1"/>
    <property type="match status" value="1"/>
</dbReference>
<comment type="caution">
    <text evidence="12">The sequence shown here is derived from an EMBL/GenBank/DDBJ whole genome shotgun (WGS) entry which is preliminary data.</text>
</comment>
<evidence type="ECO:0000256" key="2">
    <source>
        <dbReference type="ARBA" id="ARBA00022475"/>
    </source>
</evidence>
<dbReference type="EMBL" id="LAJE02000345">
    <property type="protein sequence ID" value="OEO28907.1"/>
    <property type="molecule type" value="Genomic_DNA"/>
</dbReference>
<feature type="compositionally biased region" description="Low complexity" evidence="10">
    <location>
        <begin position="304"/>
        <end position="323"/>
    </location>
</feature>
<keyword evidence="2 9" id="KW-1003">Cell membrane</keyword>
<feature type="domain" description="POTRA" evidence="11">
    <location>
        <begin position="89"/>
        <end position="157"/>
    </location>
</feature>
<dbReference type="InterPro" id="IPR005548">
    <property type="entry name" value="Cell_div_FtsQ/DivIB_C"/>
</dbReference>
<dbReference type="InterPro" id="IPR045335">
    <property type="entry name" value="FtsQ_C_sf"/>
</dbReference>
<dbReference type="HAMAP" id="MF_00911">
    <property type="entry name" value="FtsQ_subfam"/>
    <property type="match status" value="1"/>
</dbReference>
<keyword evidence="5 9" id="KW-0812">Transmembrane</keyword>
<dbReference type="Gene3D" id="3.10.20.310">
    <property type="entry name" value="membrane protein fhac"/>
    <property type="match status" value="1"/>
</dbReference>
<dbReference type="GO" id="GO:0090529">
    <property type="term" value="P:cell septum assembly"/>
    <property type="evidence" value="ECO:0007669"/>
    <property type="project" value="InterPro"/>
</dbReference>
<evidence type="ECO:0000256" key="4">
    <source>
        <dbReference type="ARBA" id="ARBA00022618"/>
    </source>
</evidence>
<dbReference type="PANTHER" id="PTHR35851:SF1">
    <property type="entry name" value="CELL DIVISION PROTEIN FTSQ"/>
    <property type="match status" value="1"/>
</dbReference>
<evidence type="ECO:0000256" key="1">
    <source>
        <dbReference type="ARBA" id="ARBA00004370"/>
    </source>
</evidence>
<proteinExistence type="inferred from homology"/>
<comment type="subcellular location">
    <subcellularLocation>
        <location evidence="9">Cell inner membrane</location>
        <topology evidence="9">Single-pass type II membrane protein</topology>
    </subcellularLocation>
    <subcellularLocation>
        <location evidence="1">Membrane</location>
    </subcellularLocation>
    <text evidence="9">Localizes to the division septum.</text>
</comment>
<comment type="function">
    <text evidence="9">Essential cell division protein.</text>
</comment>
<name>A0A1E5XJZ5_9HYPH</name>
<dbReference type="InterPro" id="IPR013685">
    <property type="entry name" value="POTRA_FtsQ_type"/>
</dbReference>
<organism evidence="12 13">
    <name type="scientific">Devosia insulae DS-56</name>
    <dbReference type="NCBI Taxonomy" id="1116389"/>
    <lineage>
        <taxon>Bacteria</taxon>
        <taxon>Pseudomonadati</taxon>
        <taxon>Pseudomonadota</taxon>
        <taxon>Alphaproteobacteria</taxon>
        <taxon>Hyphomicrobiales</taxon>
        <taxon>Devosiaceae</taxon>
        <taxon>Devosia</taxon>
    </lineage>
</organism>
<keyword evidence="13" id="KW-1185">Reference proteome</keyword>
<evidence type="ECO:0000313" key="12">
    <source>
        <dbReference type="EMBL" id="OEO28907.1"/>
    </source>
</evidence>
<dbReference type="Proteomes" id="UP000095463">
    <property type="component" value="Unassembled WGS sequence"/>
</dbReference>
<gene>
    <name evidence="9" type="primary">ftsQ</name>
    <name evidence="12" type="ORF">VW23_027910</name>
</gene>
<keyword evidence="4 9" id="KW-0132">Cell division</keyword>
<keyword evidence="7 9" id="KW-0472">Membrane</keyword>
<protein>
    <recommendedName>
        <fullName evidence="9">Cell division protein FtsQ</fullName>
    </recommendedName>
</protein>
<dbReference type="Pfam" id="PF03799">
    <property type="entry name" value="FtsQ_DivIB_C"/>
    <property type="match status" value="1"/>
</dbReference>
<sequence length="331" mass="35538">MQQVGAKSFANAQPVDPRHFPVTLPRTGRRALVKASHVWVLHKQVITRIVAAILALLVAFGLYEARDVIGSAGLTAYRFVQGEFAQAGFGIDAIEITGQTLTDDKDIITLLTVGTGNSTLTFDAQKAQARLEWLRAVKSATVRKVYPNRVIVSIVEKVPVARWRIGDTTWLIDDTGKKIGTDISSYTDLPLLIGEGAGDDGVAMVRVLARHDGLDDQLAALSRIGDRRWDLIYRNGLRVQLPESGVAQALDQLEMYQADYALLERDVSVIDLRVPGIVTLKPGEIAAAQIAEAKGSKGKKPAKKPASAPAATAPAAAPQAAAPVVPVTRTQ</sequence>
<keyword evidence="6 9" id="KW-1133">Transmembrane helix</keyword>
<dbReference type="GO" id="GO:0032153">
    <property type="term" value="C:cell division site"/>
    <property type="evidence" value="ECO:0007669"/>
    <property type="project" value="UniProtKB-UniRule"/>
</dbReference>
<dbReference type="AlphaFoldDB" id="A0A1E5XJZ5"/>
<dbReference type="GO" id="GO:0005886">
    <property type="term" value="C:plasma membrane"/>
    <property type="evidence" value="ECO:0007669"/>
    <property type="project" value="UniProtKB-SubCell"/>
</dbReference>
<dbReference type="OrthoDB" id="9783091at2"/>
<evidence type="ECO:0000256" key="8">
    <source>
        <dbReference type="ARBA" id="ARBA00023306"/>
    </source>
</evidence>
<evidence type="ECO:0000256" key="10">
    <source>
        <dbReference type="SAM" id="MobiDB-lite"/>
    </source>
</evidence>
<dbReference type="PROSITE" id="PS51779">
    <property type="entry name" value="POTRA"/>
    <property type="match status" value="1"/>
</dbReference>
<evidence type="ECO:0000259" key="11">
    <source>
        <dbReference type="PROSITE" id="PS51779"/>
    </source>
</evidence>
<dbReference type="GO" id="GO:0043093">
    <property type="term" value="P:FtsZ-dependent cytokinesis"/>
    <property type="evidence" value="ECO:0007669"/>
    <property type="project" value="UniProtKB-UniRule"/>
</dbReference>
<evidence type="ECO:0000256" key="5">
    <source>
        <dbReference type="ARBA" id="ARBA00022692"/>
    </source>
</evidence>